<dbReference type="GO" id="GO:0022857">
    <property type="term" value="F:transmembrane transporter activity"/>
    <property type="evidence" value="ECO:0007669"/>
    <property type="project" value="TreeGrafter"/>
</dbReference>
<feature type="transmembrane region" description="Helical" evidence="7">
    <location>
        <begin position="70"/>
        <end position="97"/>
    </location>
</feature>
<dbReference type="EMBL" id="SVNY01000003">
    <property type="protein sequence ID" value="MBE6833492.1"/>
    <property type="molecule type" value="Genomic_DNA"/>
</dbReference>
<evidence type="ECO:0000259" key="8">
    <source>
        <dbReference type="Pfam" id="PF06808"/>
    </source>
</evidence>
<protein>
    <submittedName>
        <fullName evidence="9">TRAP transporter large permease subunit</fullName>
    </submittedName>
</protein>
<dbReference type="RefSeq" id="WP_020072554.1">
    <property type="nucleotide sequence ID" value="NZ_JBKWRC010000002.1"/>
</dbReference>
<evidence type="ECO:0000256" key="4">
    <source>
        <dbReference type="ARBA" id="ARBA00022692"/>
    </source>
</evidence>
<feature type="transmembrane region" description="Helical" evidence="7">
    <location>
        <begin position="33"/>
        <end position="50"/>
    </location>
</feature>
<feature type="transmembrane region" description="Helical" evidence="7">
    <location>
        <begin position="302"/>
        <end position="326"/>
    </location>
</feature>
<feature type="transmembrane region" description="Helical" evidence="7">
    <location>
        <begin position="188"/>
        <end position="208"/>
    </location>
</feature>
<evidence type="ECO:0000256" key="5">
    <source>
        <dbReference type="ARBA" id="ARBA00022989"/>
    </source>
</evidence>
<evidence type="ECO:0000256" key="6">
    <source>
        <dbReference type="ARBA" id="ARBA00023136"/>
    </source>
</evidence>
<feature type="transmembrane region" description="Helical" evidence="7">
    <location>
        <begin position="421"/>
        <end position="442"/>
    </location>
</feature>
<feature type="transmembrane region" description="Helical" evidence="7">
    <location>
        <begin position="109"/>
        <end position="127"/>
    </location>
</feature>
<dbReference type="AlphaFoldDB" id="A0A928Q561"/>
<evidence type="ECO:0000256" key="7">
    <source>
        <dbReference type="SAM" id="Phobius"/>
    </source>
</evidence>
<keyword evidence="4 7" id="KW-0812">Transmembrane</keyword>
<feature type="transmembrane region" description="Helical" evidence="7">
    <location>
        <begin position="239"/>
        <end position="258"/>
    </location>
</feature>
<organism evidence="9 10">
    <name type="scientific">Faecalispora sporosphaeroides</name>
    <dbReference type="NCBI Taxonomy" id="1549"/>
    <lineage>
        <taxon>Bacteria</taxon>
        <taxon>Bacillati</taxon>
        <taxon>Bacillota</taxon>
        <taxon>Clostridia</taxon>
        <taxon>Eubacteriales</taxon>
        <taxon>Oscillospiraceae</taxon>
        <taxon>Faecalispora</taxon>
    </lineage>
</organism>
<dbReference type="InterPro" id="IPR004681">
    <property type="entry name" value="TRAP_DctM"/>
</dbReference>
<evidence type="ECO:0000256" key="3">
    <source>
        <dbReference type="ARBA" id="ARBA00022519"/>
    </source>
</evidence>
<feature type="transmembrane region" description="Helical" evidence="7">
    <location>
        <begin position="163"/>
        <end position="182"/>
    </location>
</feature>
<feature type="transmembrane region" description="Helical" evidence="7">
    <location>
        <begin position="6"/>
        <end position="26"/>
    </location>
</feature>
<gene>
    <name evidence="9" type="ORF">E7512_07920</name>
</gene>
<feature type="domain" description="TRAP C4-dicarboxylate transport system permease DctM subunit" evidence="8">
    <location>
        <begin position="112"/>
        <end position="414"/>
    </location>
</feature>
<evidence type="ECO:0000313" key="9">
    <source>
        <dbReference type="EMBL" id="MBE6833492.1"/>
    </source>
</evidence>
<dbReference type="PANTHER" id="PTHR33362">
    <property type="entry name" value="SIALIC ACID TRAP TRANSPORTER PERMEASE PROTEIN SIAT-RELATED"/>
    <property type="match status" value="1"/>
</dbReference>
<comment type="caution">
    <text evidence="9">The sequence shown here is derived from an EMBL/GenBank/DDBJ whole genome shotgun (WGS) entry which is preliminary data.</text>
</comment>
<keyword evidence="5 7" id="KW-1133">Transmembrane helix</keyword>
<evidence type="ECO:0000256" key="1">
    <source>
        <dbReference type="ARBA" id="ARBA00004429"/>
    </source>
</evidence>
<accession>A0A928Q561</accession>
<proteinExistence type="predicted"/>
<feature type="transmembrane region" description="Helical" evidence="7">
    <location>
        <begin position="264"/>
        <end position="281"/>
    </location>
</feature>
<keyword evidence="6 7" id="KW-0472">Membrane</keyword>
<evidence type="ECO:0000256" key="2">
    <source>
        <dbReference type="ARBA" id="ARBA00022475"/>
    </source>
</evidence>
<comment type="subcellular location">
    <subcellularLocation>
        <location evidence="1">Cell inner membrane</location>
        <topology evidence="1">Multi-pass membrane protein</topology>
    </subcellularLocation>
</comment>
<sequence>MELGSWAIVKSFPLLALIPLLIYIVLSLRGKNNTWAIILGITAGVFLNGLDLKAVSKSFEAAMSSSTALIGIIIMAGAGLGQVMTEAHVTHTLVYWIVKRIGVNTQTKAKLVLIICSIVICGLLGTLGGGNAVIAPIMIPVMASLGITPTVVAILFKISGEMGLVLGPLTGVTLITMEVTGLTYGQLMLGAALPFAIIFIGGAWVGALRAQKRTEGQESYTLSDDMKNLDEIVVTKQETISTVVFLVSFLALVVYGILTRQGTSYALVVMMILIAVVSLCARMHAEHIISATVKGVQSQAGMFIIFITIDVLLQMVTAGGGFTALGNLLGSFSQNSPTAVMLISSVVGGFGIEAAAVAEIKIIAGMFLGAAQATGLPMSMFAISILCATRLTGSTYPCSNMNGQMGIAGCNNLKEMLQGCWIAVGTVVVFTVVWAFVGAHIMPW</sequence>
<dbReference type="GO" id="GO:0005886">
    <property type="term" value="C:plasma membrane"/>
    <property type="evidence" value="ECO:0007669"/>
    <property type="project" value="UniProtKB-SubCell"/>
</dbReference>
<dbReference type="Pfam" id="PF06808">
    <property type="entry name" value="DctM"/>
    <property type="match status" value="1"/>
</dbReference>
<keyword evidence="3" id="KW-0997">Cell inner membrane</keyword>
<feature type="transmembrane region" description="Helical" evidence="7">
    <location>
        <begin position="338"/>
        <end position="358"/>
    </location>
</feature>
<feature type="transmembrane region" description="Helical" evidence="7">
    <location>
        <begin position="133"/>
        <end position="156"/>
    </location>
</feature>
<dbReference type="Proteomes" id="UP000754750">
    <property type="component" value="Unassembled WGS sequence"/>
</dbReference>
<name>A0A928Q561_9FIRM</name>
<keyword evidence="2" id="KW-1003">Cell membrane</keyword>
<evidence type="ECO:0000313" key="10">
    <source>
        <dbReference type="Proteomes" id="UP000754750"/>
    </source>
</evidence>
<reference evidence="9" key="1">
    <citation type="submission" date="2019-04" db="EMBL/GenBank/DDBJ databases">
        <title>Evolution of Biomass-Degrading Anaerobic Consortia Revealed by Metagenomics.</title>
        <authorList>
            <person name="Peng X."/>
        </authorList>
    </citation>
    <scope>NUCLEOTIDE SEQUENCE</scope>
    <source>
        <strain evidence="9">SIG551</strain>
    </source>
</reference>
<dbReference type="InterPro" id="IPR010656">
    <property type="entry name" value="DctM"/>
</dbReference>